<evidence type="ECO:0000256" key="1">
    <source>
        <dbReference type="ARBA" id="ARBA00022786"/>
    </source>
</evidence>
<organism evidence="3 4">
    <name type="scientific">Cannabis sativa</name>
    <name type="common">Hemp</name>
    <name type="synonym">Marijuana</name>
    <dbReference type="NCBI Taxonomy" id="3483"/>
    <lineage>
        <taxon>Eukaryota</taxon>
        <taxon>Viridiplantae</taxon>
        <taxon>Streptophyta</taxon>
        <taxon>Embryophyta</taxon>
        <taxon>Tracheophyta</taxon>
        <taxon>Spermatophyta</taxon>
        <taxon>Magnoliopsida</taxon>
        <taxon>eudicotyledons</taxon>
        <taxon>Gunneridae</taxon>
        <taxon>Pentapetalae</taxon>
        <taxon>rosids</taxon>
        <taxon>fabids</taxon>
        <taxon>Rosales</taxon>
        <taxon>Cannabaceae</taxon>
        <taxon>Cannabis</taxon>
    </lineage>
</organism>
<dbReference type="CDD" id="cd01767">
    <property type="entry name" value="UBX"/>
    <property type="match status" value="1"/>
</dbReference>
<dbReference type="SUPFAM" id="SSF54236">
    <property type="entry name" value="Ubiquitin-like"/>
    <property type="match status" value="1"/>
</dbReference>
<dbReference type="EMBL" id="JAATIP010000329">
    <property type="protein sequence ID" value="KAF4351764.1"/>
    <property type="molecule type" value="Genomic_DNA"/>
</dbReference>
<protein>
    <recommendedName>
        <fullName evidence="2">UBX domain-containing protein</fullName>
    </recommendedName>
</protein>
<dbReference type="GO" id="GO:0036503">
    <property type="term" value="P:ERAD pathway"/>
    <property type="evidence" value="ECO:0007669"/>
    <property type="project" value="TreeGrafter"/>
</dbReference>
<feature type="domain" description="UBX" evidence="2">
    <location>
        <begin position="140"/>
        <end position="198"/>
    </location>
</feature>
<dbReference type="Gene3D" id="3.40.30.10">
    <property type="entry name" value="Glutaredoxin"/>
    <property type="match status" value="1"/>
</dbReference>
<dbReference type="GO" id="GO:0005783">
    <property type="term" value="C:endoplasmic reticulum"/>
    <property type="evidence" value="ECO:0007669"/>
    <property type="project" value="TreeGrafter"/>
</dbReference>
<dbReference type="PANTHER" id="PTHR23322">
    <property type="entry name" value="FAS-ASSOCIATED PROTEIN"/>
    <property type="match status" value="1"/>
</dbReference>
<evidence type="ECO:0000259" key="2">
    <source>
        <dbReference type="PROSITE" id="PS50033"/>
    </source>
</evidence>
<dbReference type="Pfam" id="PF00789">
    <property type="entry name" value="UBX"/>
    <property type="match status" value="1"/>
</dbReference>
<evidence type="ECO:0000313" key="4">
    <source>
        <dbReference type="Proteomes" id="UP000525078"/>
    </source>
</evidence>
<dbReference type="InterPro" id="IPR001012">
    <property type="entry name" value="UBX_dom"/>
</dbReference>
<reference evidence="3 4" key="1">
    <citation type="journal article" date="2020" name="bioRxiv">
        <title>Sequence and annotation of 42 cannabis genomes reveals extensive copy number variation in cannabinoid synthesis and pathogen resistance genes.</title>
        <authorList>
            <person name="Mckernan K.J."/>
            <person name="Helbert Y."/>
            <person name="Kane L.T."/>
            <person name="Ebling H."/>
            <person name="Zhang L."/>
            <person name="Liu B."/>
            <person name="Eaton Z."/>
            <person name="Mclaughlin S."/>
            <person name="Kingan S."/>
            <person name="Baybayan P."/>
            <person name="Concepcion G."/>
            <person name="Jordan M."/>
            <person name="Riva A."/>
            <person name="Barbazuk W."/>
            <person name="Harkins T."/>
        </authorList>
    </citation>
    <scope>NUCLEOTIDE SEQUENCE [LARGE SCALE GENOMIC DNA]</scope>
    <source>
        <strain evidence="4">cv. Jamaican Lion 4</strain>
        <tissue evidence="3">Leaf</tissue>
    </source>
</reference>
<dbReference type="InterPro" id="IPR036249">
    <property type="entry name" value="Thioredoxin-like_sf"/>
</dbReference>
<dbReference type="Gene3D" id="3.10.20.90">
    <property type="entry name" value="Phosphatidylinositol 3-kinase Catalytic Subunit, Chain A, domain 1"/>
    <property type="match status" value="1"/>
</dbReference>
<dbReference type="Proteomes" id="UP000525078">
    <property type="component" value="Unassembled WGS sequence"/>
</dbReference>
<accession>A0A7J6E069</accession>
<keyword evidence="1" id="KW-0833">Ubl conjugation pathway</keyword>
<evidence type="ECO:0000313" key="3">
    <source>
        <dbReference type="EMBL" id="KAF4351764.1"/>
    </source>
</evidence>
<gene>
    <name evidence="3" type="ORF">F8388_008774</name>
</gene>
<comment type="caution">
    <text evidence="3">The sequence shown here is derived from an EMBL/GenBank/DDBJ whole genome shotgun (WGS) entry which is preliminary data.</text>
</comment>
<dbReference type="AlphaFoldDB" id="A0A7J6E069"/>
<dbReference type="InterPro" id="IPR050730">
    <property type="entry name" value="UBX_domain-protein"/>
</dbReference>
<proteinExistence type="predicted"/>
<sequence length="198" mass="23000">MASYYGIVRRMVSLPRSIFGGFSRAMGGGSRRSPTLLHEYSQQQQEMDFVASFEHQYGFTHPCFYTCHFMEALEIAKEENKFLFMLLTDDEKERLKNLALRDHRVQKPAEAAKRASYTIKPSTISREIQSNYKQALNTGKDPQATQILIRFPNGERGEQRFSSIEKVQSIYRFIDSLRLPEIGNYRLVSKLSKKNLWS</sequence>
<dbReference type="PROSITE" id="PS50033">
    <property type="entry name" value="UBX"/>
    <property type="match status" value="1"/>
</dbReference>
<name>A0A7J6E069_CANSA</name>
<dbReference type="SUPFAM" id="SSF52833">
    <property type="entry name" value="Thioredoxin-like"/>
    <property type="match status" value="1"/>
</dbReference>
<dbReference type="GO" id="GO:0043130">
    <property type="term" value="F:ubiquitin binding"/>
    <property type="evidence" value="ECO:0007669"/>
    <property type="project" value="TreeGrafter"/>
</dbReference>
<dbReference type="InterPro" id="IPR029071">
    <property type="entry name" value="Ubiquitin-like_domsf"/>
</dbReference>
<dbReference type="PANTHER" id="PTHR23322:SF71">
    <property type="entry name" value="UBIQUITIN-ASSOCIATED (UBA) PROTEIN-RELATED"/>
    <property type="match status" value="1"/>
</dbReference>